<sequence>MCTQPSLSSPNVVFNSQGVNFAYPLLPHPEVAVIGTSQVAYNFLQVQGLDSFPRATHLANLSNVVPISHPTMSFHKDAGISDDSRFFSFFHVFADPNFHLGANFANPHLPHPEVAVTGTSQVAYNFLQVQGSDSFPRATHLVNLSNVVPISHPTMSFHKDAGISDDR</sequence>
<evidence type="ECO:0000313" key="1">
    <source>
        <dbReference type="EMBL" id="CAA3006754.1"/>
    </source>
</evidence>
<keyword evidence="2" id="KW-1185">Reference proteome</keyword>
<dbReference type="Gramene" id="OE9A008188T1">
    <property type="protein sequence ID" value="OE9A008188C1"/>
    <property type="gene ID" value="OE9A008188"/>
</dbReference>
<dbReference type="AlphaFoldDB" id="A0A8S0TLJ8"/>
<accession>A0A8S0TLJ8</accession>
<dbReference type="Proteomes" id="UP000594638">
    <property type="component" value="Unassembled WGS sequence"/>
</dbReference>
<dbReference type="EMBL" id="CACTIH010007264">
    <property type="protein sequence ID" value="CAA3006754.1"/>
    <property type="molecule type" value="Genomic_DNA"/>
</dbReference>
<name>A0A8S0TLJ8_OLEEU</name>
<protein>
    <submittedName>
        <fullName evidence="1">Uncharacterized protein</fullName>
    </submittedName>
</protein>
<reference evidence="1 2" key="1">
    <citation type="submission" date="2019-12" db="EMBL/GenBank/DDBJ databases">
        <authorList>
            <person name="Alioto T."/>
            <person name="Alioto T."/>
            <person name="Gomez Garrido J."/>
        </authorList>
    </citation>
    <scope>NUCLEOTIDE SEQUENCE [LARGE SCALE GENOMIC DNA]</scope>
</reference>
<evidence type="ECO:0000313" key="2">
    <source>
        <dbReference type="Proteomes" id="UP000594638"/>
    </source>
</evidence>
<comment type="caution">
    <text evidence="1">The sequence shown here is derived from an EMBL/GenBank/DDBJ whole genome shotgun (WGS) entry which is preliminary data.</text>
</comment>
<organism evidence="1 2">
    <name type="scientific">Olea europaea subsp. europaea</name>
    <dbReference type="NCBI Taxonomy" id="158383"/>
    <lineage>
        <taxon>Eukaryota</taxon>
        <taxon>Viridiplantae</taxon>
        <taxon>Streptophyta</taxon>
        <taxon>Embryophyta</taxon>
        <taxon>Tracheophyta</taxon>
        <taxon>Spermatophyta</taxon>
        <taxon>Magnoliopsida</taxon>
        <taxon>eudicotyledons</taxon>
        <taxon>Gunneridae</taxon>
        <taxon>Pentapetalae</taxon>
        <taxon>asterids</taxon>
        <taxon>lamiids</taxon>
        <taxon>Lamiales</taxon>
        <taxon>Oleaceae</taxon>
        <taxon>Oleeae</taxon>
        <taxon>Olea</taxon>
    </lineage>
</organism>
<proteinExistence type="predicted"/>
<gene>
    <name evidence="1" type="ORF">OLEA9_A008188</name>
</gene>